<feature type="chain" id="PRO_5041777549" description="Dirigent protein" evidence="4">
    <location>
        <begin position="26"/>
        <end position="189"/>
    </location>
</feature>
<comment type="similarity">
    <text evidence="1 4">Belongs to the plant dirigent protein family.</text>
</comment>
<evidence type="ECO:0000313" key="6">
    <source>
        <dbReference type="Proteomes" id="UP001163823"/>
    </source>
</evidence>
<keyword evidence="4" id="KW-0052">Apoplast</keyword>
<dbReference type="GO" id="GO:0048046">
    <property type="term" value="C:apoplast"/>
    <property type="evidence" value="ECO:0007669"/>
    <property type="project" value="UniProtKB-SubCell"/>
</dbReference>
<dbReference type="Gene3D" id="2.40.480.10">
    <property type="entry name" value="Allene oxide cyclase-like"/>
    <property type="match status" value="1"/>
</dbReference>
<evidence type="ECO:0000256" key="2">
    <source>
        <dbReference type="ARBA" id="ARBA00011738"/>
    </source>
</evidence>
<comment type="caution">
    <text evidence="5">The sequence shown here is derived from an EMBL/GenBank/DDBJ whole genome shotgun (WGS) entry which is preliminary data.</text>
</comment>
<dbReference type="InterPro" id="IPR044859">
    <property type="entry name" value="Allene_oxi_cyc_Dirigent"/>
</dbReference>
<comment type="function">
    <text evidence="4">Dirigent proteins impart stereoselectivity on the phenoxy radical-coupling reaction, yielding optically active lignans from two molecules of coniferyl alcohol in the biosynthesis of lignans, flavonolignans, and alkaloids and thus plays a central role in plant secondary metabolism.</text>
</comment>
<dbReference type="KEGG" id="qsa:O6P43_033523"/>
<organism evidence="5 6">
    <name type="scientific">Quillaja saponaria</name>
    <name type="common">Soap bark tree</name>
    <dbReference type="NCBI Taxonomy" id="32244"/>
    <lineage>
        <taxon>Eukaryota</taxon>
        <taxon>Viridiplantae</taxon>
        <taxon>Streptophyta</taxon>
        <taxon>Embryophyta</taxon>
        <taxon>Tracheophyta</taxon>
        <taxon>Spermatophyta</taxon>
        <taxon>Magnoliopsida</taxon>
        <taxon>eudicotyledons</taxon>
        <taxon>Gunneridae</taxon>
        <taxon>Pentapetalae</taxon>
        <taxon>rosids</taxon>
        <taxon>fabids</taxon>
        <taxon>Fabales</taxon>
        <taxon>Quillajaceae</taxon>
        <taxon>Quillaja</taxon>
    </lineage>
</organism>
<keyword evidence="4" id="KW-0732">Signal</keyword>
<keyword evidence="6" id="KW-1185">Reference proteome</keyword>
<feature type="signal peptide" evidence="4">
    <location>
        <begin position="1"/>
        <end position="25"/>
    </location>
</feature>
<dbReference type="PANTHER" id="PTHR47586:SF1">
    <property type="entry name" value="DIRIGENT PROTEIN"/>
    <property type="match status" value="1"/>
</dbReference>
<dbReference type="Pfam" id="PF03018">
    <property type="entry name" value="Dirigent"/>
    <property type="match status" value="1"/>
</dbReference>
<dbReference type="GO" id="GO:0009699">
    <property type="term" value="P:phenylpropanoid biosynthetic process"/>
    <property type="evidence" value="ECO:0007669"/>
    <property type="project" value="UniProtKB-ARBA"/>
</dbReference>
<protein>
    <recommendedName>
        <fullName evidence="4">Dirigent protein</fullName>
    </recommendedName>
</protein>
<dbReference type="Proteomes" id="UP001163823">
    <property type="component" value="Chromosome 14"/>
</dbReference>
<evidence type="ECO:0000256" key="3">
    <source>
        <dbReference type="ARBA" id="ARBA00022525"/>
    </source>
</evidence>
<keyword evidence="3 4" id="KW-0964">Secreted</keyword>
<proteinExistence type="inferred from homology"/>
<gene>
    <name evidence="5" type="ORF">O6P43_033523</name>
</gene>
<evidence type="ECO:0000256" key="4">
    <source>
        <dbReference type="RuleBase" id="RU363099"/>
    </source>
</evidence>
<dbReference type="InterPro" id="IPR004265">
    <property type="entry name" value="Dirigent"/>
</dbReference>
<evidence type="ECO:0000256" key="1">
    <source>
        <dbReference type="ARBA" id="ARBA00010746"/>
    </source>
</evidence>
<reference evidence="5" key="1">
    <citation type="journal article" date="2023" name="Science">
        <title>Elucidation of the pathway for biosynthesis of saponin adjuvants from the soapbark tree.</title>
        <authorList>
            <person name="Reed J."/>
            <person name="Orme A."/>
            <person name="El-Demerdash A."/>
            <person name="Owen C."/>
            <person name="Martin L.B.B."/>
            <person name="Misra R.C."/>
            <person name="Kikuchi S."/>
            <person name="Rejzek M."/>
            <person name="Martin A.C."/>
            <person name="Harkess A."/>
            <person name="Leebens-Mack J."/>
            <person name="Louveau T."/>
            <person name="Stephenson M.J."/>
            <person name="Osbourn A."/>
        </authorList>
    </citation>
    <scope>NUCLEOTIDE SEQUENCE</scope>
    <source>
        <strain evidence="5">S10</strain>
    </source>
</reference>
<dbReference type="PANTHER" id="PTHR47586">
    <property type="entry name" value="DIRIGENT PROTEIN"/>
    <property type="match status" value="1"/>
</dbReference>
<dbReference type="AlphaFoldDB" id="A0AAD7KQT1"/>
<comment type="subunit">
    <text evidence="2 4">Homodimer.</text>
</comment>
<evidence type="ECO:0000313" key="5">
    <source>
        <dbReference type="EMBL" id="KAJ7944063.1"/>
    </source>
</evidence>
<accession>A0AAD7KQT1</accession>
<comment type="subcellular location">
    <subcellularLocation>
        <location evidence="4">Secreted</location>
        <location evidence="4">Extracellular space</location>
        <location evidence="4">Apoplast</location>
    </subcellularLocation>
</comment>
<dbReference type="EMBL" id="JARAOO010000014">
    <property type="protein sequence ID" value="KAJ7944063.1"/>
    <property type="molecule type" value="Genomic_DNA"/>
</dbReference>
<sequence>MDLSLQNYVFAAILVLTIIPFKASSNSNSLPHHQHHELKSLHFTLFDHEILNKTAFRIVSGVAGAGYSATTTPFGTLFVVNDPFKLSADPSSKVVGSNEGFSLTSSLDGLENIAVGKLSLNLKKYKGAVYFVGSVHNTKSSEHPIVGGTGDFLFVQGYITTSPVNLTGLILIYKFEFHLYWPPYAAQIS</sequence>
<name>A0AAD7KQT1_QUISA</name>